<feature type="transmembrane region" description="Helical" evidence="5">
    <location>
        <begin position="248"/>
        <end position="265"/>
    </location>
</feature>
<gene>
    <name evidence="7" type="ORF">M501DRAFT_465905</name>
</gene>
<dbReference type="PANTHER" id="PTHR47804">
    <property type="entry name" value="60S RIBOSOMAL PROTEIN L19"/>
    <property type="match status" value="1"/>
</dbReference>
<feature type="transmembrane region" description="Helical" evidence="5">
    <location>
        <begin position="656"/>
        <end position="673"/>
    </location>
</feature>
<protein>
    <recommendedName>
        <fullName evidence="6">Integral membrane bound transporter domain-containing protein</fullName>
    </recommendedName>
</protein>
<evidence type="ECO:0000256" key="1">
    <source>
        <dbReference type="ARBA" id="ARBA00004141"/>
    </source>
</evidence>
<feature type="transmembrane region" description="Helical" evidence="5">
    <location>
        <begin position="685"/>
        <end position="704"/>
    </location>
</feature>
<feature type="transmembrane region" description="Helical" evidence="5">
    <location>
        <begin position="758"/>
        <end position="777"/>
    </location>
</feature>
<name>A0A9P4VL52_9PEZI</name>
<evidence type="ECO:0000256" key="5">
    <source>
        <dbReference type="SAM" id="Phobius"/>
    </source>
</evidence>
<accession>A0A9P4VL52</accession>
<dbReference type="OrthoDB" id="68611at2759"/>
<keyword evidence="3 5" id="KW-1133">Transmembrane helix</keyword>
<dbReference type="InterPro" id="IPR052430">
    <property type="entry name" value="IVT-Associated"/>
</dbReference>
<dbReference type="EMBL" id="MU006111">
    <property type="protein sequence ID" value="KAF2835168.1"/>
    <property type="molecule type" value="Genomic_DNA"/>
</dbReference>
<sequence>MDARDLERRSPSPSRQFLRPGLRNATLILPRTGERVKRAFTLRGSIENVEDVDQDDEETPLLGWDSDAQDKSLYQRGKGRMKKELNRICNFATSTTGFNIFKCSIAYFLGSMATFVPAIAATLGQNDGKHMVATITVYFHAARSAGSMIEATILALLAFAYAAFISFTSMGVSIFFADRGLLVLGHIIVLIVFCGGGLGLVALAKQKLGHPLVNVACSLASLAIITVLTKEGAVQAAQFSDDKVVQVLKMVIMGITIATAVNLLIGPVSARKALRNDFVQTTDSLGDMLTMITRSFLSGDERKLSDPSFLDASKKFNSCFTSLTKNLAEAKYEHYLLGEEKEYQIERRLVRCMEQLEQDIGGLRSAATTQFALIATPSGQGAATPVTARSWFTNAQTMSSPEISPSLASADRTSYLDSIVEEDEESEMNSRNKGGKTAPSLMSIHSGNFDAAITPGDVFTTFIHHLGPSMKSLAFTLKAVLDELPFGPPPDFSIVVNRQFRCSLIDANELFTHSRVEALQMLYKTKVLDATRTINRAADYEDIAASCGYFSSALQDFAEDMIKYLDILEELQSDIEKPRSWNWLLPFWRQHQTELGNPEPDRVTGNPESGLSQSIPAVHELHKVPENPEQPIKRKFIFSARLWKLLGFFRRTDVKFAIKVGFGAVLYAMWSFIPSTRPFYSHWRGEWGLLSYMLVCSMTIGSANSTGYQRISGTCLGAVIAILFWAIGDENPYVLAFLGWITSLGGFYIIVGRGKGPMGRYILLTYNLSVLYAYSLSVKDSNDDDDEGGISPEIWEITLHRVVAVMVGCAWGIIVTRLVWPISARRRLKDGLCLLWLRMGLIWKRDPLEILLDGGGHRSYMDIREALELRRFLCNLQALKGAASNEFELKGSFPAKIFSRILEATERMLDAFHAMKVLIEKDLKASPGEIALLRYTKEERRQLSARISHLFSVMASSMKLEYPLSDAMPNIDHTRDRFLAKTFHFRKSGAGDGVATDADYELLYAYALVTGQLADEIQCVAQCIEELYGVLDEDNLKLQ</sequence>
<dbReference type="InterPro" id="IPR049453">
    <property type="entry name" value="Memb_transporter_dom"/>
</dbReference>
<evidence type="ECO:0000256" key="2">
    <source>
        <dbReference type="ARBA" id="ARBA00022692"/>
    </source>
</evidence>
<evidence type="ECO:0000256" key="3">
    <source>
        <dbReference type="ARBA" id="ARBA00022989"/>
    </source>
</evidence>
<feature type="transmembrane region" description="Helical" evidence="5">
    <location>
        <begin position="183"/>
        <end position="204"/>
    </location>
</feature>
<comment type="subcellular location">
    <subcellularLocation>
        <location evidence="1">Membrane</location>
        <topology evidence="1">Multi-pass membrane protein</topology>
    </subcellularLocation>
</comment>
<reference evidence="7" key="1">
    <citation type="journal article" date="2020" name="Stud. Mycol.">
        <title>101 Dothideomycetes genomes: a test case for predicting lifestyles and emergence of pathogens.</title>
        <authorList>
            <person name="Haridas S."/>
            <person name="Albert R."/>
            <person name="Binder M."/>
            <person name="Bloem J."/>
            <person name="Labutti K."/>
            <person name="Salamov A."/>
            <person name="Andreopoulos B."/>
            <person name="Baker S."/>
            <person name="Barry K."/>
            <person name="Bills G."/>
            <person name="Bluhm B."/>
            <person name="Cannon C."/>
            <person name="Castanera R."/>
            <person name="Culley D."/>
            <person name="Daum C."/>
            <person name="Ezra D."/>
            <person name="Gonzalez J."/>
            <person name="Henrissat B."/>
            <person name="Kuo A."/>
            <person name="Liang C."/>
            <person name="Lipzen A."/>
            <person name="Lutzoni F."/>
            <person name="Magnuson J."/>
            <person name="Mondo S."/>
            <person name="Nolan M."/>
            <person name="Ohm R."/>
            <person name="Pangilinan J."/>
            <person name="Park H.-J."/>
            <person name="Ramirez L."/>
            <person name="Alfaro M."/>
            <person name="Sun H."/>
            <person name="Tritt A."/>
            <person name="Yoshinaga Y."/>
            <person name="Zwiers L.-H."/>
            <person name="Turgeon B."/>
            <person name="Goodwin S."/>
            <person name="Spatafora J."/>
            <person name="Crous P."/>
            <person name="Grigoriev I."/>
        </authorList>
    </citation>
    <scope>NUCLEOTIDE SEQUENCE</scope>
    <source>
        <strain evidence="7">CBS 101060</strain>
    </source>
</reference>
<organism evidence="7 8">
    <name type="scientific">Patellaria atrata CBS 101060</name>
    <dbReference type="NCBI Taxonomy" id="1346257"/>
    <lineage>
        <taxon>Eukaryota</taxon>
        <taxon>Fungi</taxon>
        <taxon>Dikarya</taxon>
        <taxon>Ascomycota</taxon>
        <taxon>Pezizomycotina</taxon>
        <taxon>Dothideomycetes</taxon>
        <taxon>Dothideomycetes incertae sedis</taxon>
        <taxon>Patellariales</taxon>
        <taxon>Patellariaceae</taxon>
        <taxon>Patellaria</taxon>
    </lineage>
</organism>
<evidence type="ECO:0000256" key="4">
    <source>
        <dbReference type="ARBA" id="ARBA00023136"/>
    </source>
</evidence>
<keyword evidence="4 5" id="KW-0472">Membrane</keyword>
<evidence type="ECO:0000313" key="8">
    <source>
        <dbReference type="Proteomes" id="UP000799429"/>
    </source>
</evidence>
<feature type="transmembrane region" description="Helical" evidence="5">
    <location>
        <begin position="153"/>
        <end position="177"/>
    </location>
</feature>
<dbReference type="Proteomes" id="UP000799429">
    <property type="component" value="Unassembled WGS sequence"/>
</dbReference>
<dbReference type="GO" id="GO:0016020">
    <property type="term" value="C:membrane"/>
    <property type="evidence" value="ECO:0007669"/>
    <property type="project" value="UniProtKB-SubCell"/>
</dbReference>
<keyword evidence="2 5" id="KW-0812">Transmembrane</keyword>
<feature type="transmembrane region" description="Helical" evidence="5">
    <location>
        <begin position="711"/>
        <end position="727"/>
    </location>
</feature>
<evidence type="ECO:0000313" key="7">
    <source>
        <dbReference type="EMBL" id="KAF2835168.1"/>
    </source>
</evidence>
<keyword evidence="8" id="KW-1185">Reference proteome</keyword>
<feature type="domain" description="Integral membrane bound transporter" evidence="6">
    <location>
        <begin position="679"/>
        <end position="815"/>
    </location>
</feature>
<feature type="transmembrane region" description="Helical" evidence="5">
    <location>
        <begin position="797"/>
        <end position="820"/>
    </location>
</feature>
<feature type="transmembrane region" description="Helical" evidence="5">
    <location>
        <begin position="733"/>
        <end position="751"/>
    </location>
</feature>
<proteinExistence type="predicted"/>
<dbReference type="PANTHER" id="PTHR47804:SF1">
    <property type="entry name" value="DUF2421 DOMAIN-CONTAINING PROTEIN"/>
    <property type="match status" value="1"/>
</dbReference>
<evidence type="ECO:0000259" key="6">
    <source>
        <dbReference type="Pfam" id="PF13515"/>
    </source>
</evidence>
<dbReference type="Pfam" id="PF13515">
    <property type="entry name" value="FUSC_2"/>
    <property type="match status" value="1"/>
</dbReference>
<comment type="caution">
    <text evidence="7">The sequence shown here is derived from an EMBL/GenBank/DDBJ whole genome shotgun (WGS) entry which is preliminary data.</text>
</comment>
<dbReference type="AlphaFoldDB" id="A0A9P4VL52"/>
<feature type="transmembrane region" description="Helical" evidence="5">
    <location>
        <begin position="211"/>
        <end position="228"/>
    </location>
</feature>